<dbReference type="GeneID" id="7048229"/>
<evidence type="ECO:0000256" key="2">
    <source>
        <dbReference type="SAM" id="MobiDB-lite"/>
    </source>
</evidence>
<organism evidence="3 5">
    <name type="scientific">Schizosaccharomyces japonicus (strain yFS275 / FY16936)</name>
    <name type="common">Fission yeast</name>
    <dbReference type="NCBI Taxonomy" id="402676"/>
    <lineage>
        <taxon>Eukaryota</taxon>
        <taxon>Fungi</taxon>
        <taxon>Dikarya</taxon>
        <taxon>Ascomycota</taxon>
        <taxon>Taphrinomycotina</taxon>
        <taxon>Schizosaccharomycetes</taxon>
        <taxon>Schizosaccharomycetales</taxon>
        <taxon>Schizosaccharomycetaceae</taxon>
        <taxon>Schizosaccharomyces</taxon>
    </lineage>
</organism>
<dbReference type="OrthoDB" id="5302254at2759"/>
<feature type="compositionally biased region" description="Polar residues" evidence="2">
    <location>
        <begin position="40"/>
        <end position="53"/>
    </location>
</feature>
<keyword evidence="5" id="KW-1185">Reference proteome</keyword>
<evidence type="ECO:0000256" key="1">
    <source>
        <dbReference type="ARBA" id="ARBA00022786"/>
    </source>
</evidence>
<dbReference type="HOGENOM" id="CLU_2723626_0_0_1"/>
<dbReference type="Proteomes" id="UP000001744">
    <property type="component" value="Unassembled WGS sequence"/>
</dbReference>
<dbReference type="Pfam" id="PF10471">
    <property type="entry name" value="ANAPC_CDC26"/>
    <property type="match status" value="1"/>
</dbReference>
<accession>B6JYX9</accession>
<evidence type="ECO:0000313" key="5">
    <source>
        <dbReference type="Proteomes" id="UP000001744"/>
    </source>
</evidence>
<dbReference type="GO" id="GO:0005680">
    <property type="term" value="C:anaphase-promoting complex"/>
    <property type="evidence" value="ECO:0007669"/>
    <property type="project" value="EnsemblFungi"/>
</dbReference>
<keyword evidence="1" id="KW-0833">Ubl conjugation pathway</keyword>
<evidence type="ECO:0000313" key="3">
    <source>
        <dbReference type="EMBL" id="EEB06747.1"/>
    </source>
</evidence>
<feature type="region of interest" description="Disordered" evidence="2">
    <location>
        <begin position="26"/>
        <end position="74"/>
    </location>
</feature>
<gene>
    <name evidence="4" type="primary">hcn1</name>
    <name evidence="3" type="ORF">SJAG_01801</name>
</gene>
<name>B6JYX9_SCHJY</name>
<dbReference type="InterPro" id="IPR018860">
    <property type="entry name" value="APC_suCDC26"/>
</dbReference>
<dbReference type="GO" id="GO:0031145">
    <property type="term" value="P:anaphase-promoting complex-dependent catabolic process"/>
    <property type="evidence" value="ECO:0007669"/>
    <property type="project" value="InterPro"/>
</dbReference>
<dbReference type="GO" id="GO:0031536">
    <property type="term" value="P:positive regulation of exit from mitosis"/>
    <property type="evidence" value="ECO:0007669"/>
    <property type="project" value="EnsemblFungi"/>
</dbReference>
<dbReference type="VEuPathDB" id="FungiDB:SJAG_01801"/>
<dbReference type="AlphaFoldDB" id="B6JYX9"/>
<feature type="compositionally biased region" description="Basic and acidic residues" evidence="2">
    <location>
        <begin position="26"/>
        <end position="39"/>
    </location>
</feature>
<protein>
    <submittedName>
        <fullName evidence="3">Anaphase-promoting complex subunit Hcn1</fullName>
    </submittedName>
</protein>
<dbReference type="RefSeq" id="XP_002173040.1">
    <property type="nucleotide sequence ID" value="XM_002173004.2"/>
</dbReference>
<sequence length="74" mass="7907">MIRRPPTAIQVTAEDVLAYDDEKMKEKRSLAGHGAEHTSRASNVSSELTSSSKHASKESRIGINNVLRGAGSGN</sequence>
<dbReference type="STRING" id="402676.B6JYX9"/>
<evidence type="ECO:0000313" key="4">
    <source>
        <dbReference type="JaponicusDB" id="SJAG_01801"/>
    </source>
</evidence>
<proteinExistence type="predicted"/>
<dbReference type="JaponicusDB" id="SJAG_01801">
    <property type="gene designation" value="hcn1"/>
</dbReference>
<dbReference type="EMBL" id="KE651168">
    <property type="protein sequence ID" value="EEB06747.1"/>
    <property type="molecule type" value="Genomic_DNA"/>
</dbReference>
<reference evidence="3 5" key="1">
    <citation type="journal article" date="2011" name="Science">
        <title>Comparative functional genomics of the fission yeasts.</title>
        <authorList>
            <person name="Rhind N."/>
            <person name="Chen Z."/>
            <person name="Yassour M."/>
            <person name="Thompson D.A."/>
            <person name="Haas B.J."/>
            <person name="Habib N."/>
            <person name="Wapinski I."/>
            <person name="Roy S."/>
            <person name="Lin M.F."/>
            <person name="Heiman D.I."/>
            <person name="Young S.K."/>
            <person name="Furuya K."/>
            <person name="Guo Y."/>
            <person name="Pidoux A."/>
            <person name="Chen H.M."/>
            <person name="Robbertse B."/>
            <person name="Goldberg J.M."/>
            <person name="Aoki K."/>
            <person name="Bayne E.H."/>
            <person name="Berlin A.M."/>
            <person name="Desjardins C.A."/>
            <person name="Dobbs E."/>
            <person name="Dukaj L."/>
            <person name="Fan L."/>
            <person name="FitzGerald M.G."/>
            <person name="French C."/>
            <person name="Gujja S."/>
            <person name="Hansen K."/>
            <person name="Keifenheim D."/>
            <person name="Levin J.Z."/>
            <person name="Mosher R.A."/>
            <person name="Mueller C.A."/>
            <person name="Pfiffner J."/>
            <person name="Priest M."/>
            <person name="Russ C."/>
            <person name="Smialowska A."/>
            <person name="Swoboda P."/>
            <person name="Sykes S.M."/>
            <person name="Vaughn M."/>
            <person name="Vengrova S."/>
            <person name="Yoder R."/>
            <person name="Zeng Q."/>
            <person name="Allshire R."/>
            <person name="Baulcombe D."/>
            <person name="Birren B.W."/>
            <person name="Brown W."/>
            <person name="Ekwall K."/>
            <person name="Kellis M."/>
            <person name="Leatherwood J."/>
            <person name="Levin H."/>
            <person name="Margalit H."/>
            <person name="Martienssen R."/>
            <person name="Nieduszynski C.A."/>
            <person name="Spatafora J.W."/>
            <person name="Friedman N."/>
            <person name="Dalgaard J.Z."/>
            <person name="Baumann P."/>
            <person name="Niki H."/>
            <person name="Regev A."/>
            <person name="Nusbaum C."/>
        </authorList>
    </citation>
    <scope>NUCLEOTIDE SEQUENCE [LARGE SCALE GENOMIC DNA]</scope>
    <source>
        <strain evidence="5">yFS275 / FY16936</strain>
    </source>
</reference>